<dbReference type="Proteomes" id="UP000190888">
    <property type="component" value="Unassembled WGS sequence"/>
</dbReference>
<dbReference type="SUPFAM" id="SSF52266">
    <property type="entry name" value="SGNH hydrolase"/>
    <property type="match status" value="1"/>
</dbReference>
<proteinExistence type="predicted"/>
<dbReference type="OrthoDB" id="9796689at2"/>
<dbReference type="InterPro" id="IPR013830">
    <property type="entry name" value="SGNH_hydro"/>
</dbReference>
<dbReference type="Gene3D" id="3.40.50.1820">
    <property type="entry name" value="alpha/beta hydrolase"/>
    <property type="match status" value="1"/>
</dbReference>
<gene>
    <name evidence="2" type="ORF">SAMN04488132_105173</name>
</gene>
<protein>
    <submittedName>
        <fullName evidence="2">Lysophospholipase L1</fullName>
    </submittedName>
</protein>
<organism evidence="2 3">
    <name type="scientific">Sediminibacterium ginsengisoli</name>
    <dbReference type="NCBI Taxonomy" id="413434"/>
    <lineage>
        <taxon>Bacteria</taxon>
        <taxon>Pseudomonadati</taxon>
        <taxon>Bacteroidota</taxon>
        <taxon>Chitinophagia</taxon>
        <taxon>Chitinophagales</taxon>
        <taxon>Chitinophagaceae</taxon>
        <taxon>Sediminibacterium</taxon>
    </lineage>
</organism>
<reference evidence="2 3" key="1">
    <citation type="submission" date="2017-02" db="EMBL/GenBank/DDBJ databases">
        <authorList>
            <person name="Peterson S.W."/>
        </authorList>
    </citation>
    <scope>NUCLEOTIDE SEQUENCE [LARGE SCALE GENOMIC DNA]</scope>
    <source>
        <strain evidence="2 3">DSM 22335</strain>
    </source>
</reference>
<keyword evidence="3" id="KW-1185">Reference proteome</keyword>
<dbReference type="EMBL" id="FUWH01000005">
    <property type="protein sequence ID" value="SJZ86961.1"/>
    <property type="molecule type" value="Genomic_DNA"/>
</dbReference>
<dbReference type="Pfam" id="PF13472">
    <property type="entry name" value="Lipase_GDSL_2"/>
    <property type="match status" value="1"/>
</dbReference>
<dbReference type="InterPro" id="IPR036514">
    <property type="entry name" value="SGNH_hydro_sf"/>
</dbReference>
<dbReference type="SUPFAM" id="SSF53474">
    <property type="entry name" value="alpha/beta-Hydrolases"/>
    <property type="match status" value="1"/>
</dbReference>
<dbReference type="GO" id="GO:0016788">
    <property type="term" value="F:hydrolase activity, acting on ester bonds"/>
    <property type="evidence" value="ECO:0007669"/>
    <property type="project" value="UniProtKB-ARBA"/>
</dbReference>
<dbReference type="InterPro" id="IPR029058">
    <property type="entry name" value="AB_hydrolase_fold"/>
</dbReference>
<sequence>MRLLCFFLSILIYLPVSRAAEKLRITCIGASITAGARTADPSSDAFPAQLQQKLGHQYIISNYGVSGTTMLKKGDKPYQLTTAFESALKSEPDIVLIDLGGNDSKAVNRPFLSELESDSREMISRFAALPSHPRIILLLPVVSFRTDTSGIWDPVIVKAIIPRLQQAAWKERTEVIDMHQLLVNRPELFADGIHPGTEGSHIMAERLYDVIVQKTAPGFDLFRKIDTGKKISSFYGYDCAEFTIDGRNCKVVKPKQAAPGKPWIWRARFWGHEPQTDIALLERGYHVVYCDVIELFGNSEAIGYWNRFYALLQKAGLAKKAVMEGMSRGAVYALNWAAENPGKVAAVYIDNPVLDLKSWPAGKGKFKAWPKEYALFRTDYNLQTEEEVDHFHGSPIDKIRQLVKGKFPILILCADADEAVAPEENTLPFAEKMKAAGADVTVLHKPGFKHHPHSLPNPEPIVNFILNHNRH</sequence>
<dbReference type="Gene3D" id="3.40.50.1110">
    <property type="entry name" value="SGNH hydrolase"/>
    <property type="match status" value="1"/>
</dbReference>
<evidence type="ECO:0000313" key="2">
    <source>
        <dbReference type="EMBL" id="SJZ86961.1"/>
    </source>
</evidence>
<feature type="domain" description="SGNH hydrolase-type esterase" evidence="1">
    <location>
        <begin position="27"/>
        <end position="200"/>
    </location>
</feature>
<accession>A0A1T4P6D5</accession>
<evidence type="ECO:0000259" key="1">
    <source>
        <dbReference type="Pfam" id="PF13472"/>
    </source>
</evidence>
<dbReference type="AlphaFoldDB" id="A0A1T4P6D5"/>
<dbReference type="RefSeq" id="WP_078831496.1">
    <property type="nucleotide sequence ID" value="NZ_FUWH01000005.1"/>
</dbReference>
<name>A0A1T4P6D5_9BACT</name>
<dbReference type="STRING" id="413434.SAMN04488132_105173"/>
<dbReference type="InterPro" id="IPR051532">
    <property type="entry name" value="Ester_Hydrolysis_Enzymes"/>
</dbReference>
<evidence type="ECO:0000313" key="3">
    <source>
        <dbReference type="Proteomes" id="UP000190888"/>
    </source>
</evidence>
<dbReference type="PANTHER" id="PTHR30383">
    <property type="entry name" value="THIOESTERASE 1/PROTEASE 1/LYSOPHOSPHOLIPASE L1"/>
    <property type="match status" value="1"/>
</dbReference>